<evidence type="ECO:0000256" key="1">
    <source>
        <dbReference type="SAM" id="MobiDB-lite"/>
    </source>
</evidence>
<keyword evidence="3" id="KW-1185">Reference proteome</keyword>
<sequence length="519" mass="58146">MPRGVGKTVKRSGNGGSPASKVLQPKSTNVLKRRLSSVYEGKSGFQYSDPSSKRVAKSLSYHTSQKAEWDIAGQYKITSVNQDVDTSGFSLKLFHFNNGVDHHLYATFVFDKLEGIMRMAPREAMKSRPLGRFHLDDFEKACELEQALEPVPRHESWVMRWRAKDGGMRLGELVDDGLNNSFKVSMDEGSSRKEYIGVEVAFDIDYNNRVFNFKAMKTGNLETEIAVPLQVLVSKWESLRKCDQAHSSDDDEPSEEIPVFFSVADQLKRMKAKQWVQTAPSLEESSVVPAGGLMRTMTKQAEKSISKAPPVIVANGRGGMSKVIEALPRWAWDVAGEWKVELPHLASALGFDKKKPWTMHFQVSNNPLHTRVGRQLWARLSFGDLRGYMRFCPMLGSLRDGPETVKRFEEACVLPTGCWPGPGPDGQQKWLLRWRGEGSYYGTKQGSDQQQNNCIFEKAKDGSLTFSGVMFYDGQPLLLKAKQVEGAPLEKGNSVTISTCWNSSKPVDLSRARRYIVSA</sequence>
<dbReference type="EMBL" id="KZ613783">
    <property type="protein sequence ID" value="PMD62629.1"/>
    <property type="molecule type" value="Genomic_DNA"/>
</dbReference>
<evidence type="ECO:0000313" key="3">
    <source>
        <dbReference type="Proteomes" id="UP000235371"/>
    </source>
</evidence>
<dbReference type="Proteomes" id="UP000235371">
    <property type="component" value="Unassembled WGS sequence"/>
</dbReference>
<dbReference type="RefSeq" id="XP_024739533.1">
    <property type="nucleotide sequence ID" value="XM_024882813.1"/>
</dbReference>
<protein>
    <submittedName>
        <fullName evidence="2">Uncharacterized protein</fullName>
    </submittedName>
</protein>
<accession>A0A2J6THY0</accession>
<dbReference type="OrthoDB" id="3545182at2759"/>
<feature type="region of interest" description="Disordered" evidence="1">
    <location>
        <begin position="1"/>
        <end position="26"/>
    </location>
</feature>
<dbReference type="GeneID" id="36590890"/>
<dbReference type="AlphaFoldDB" id="A0A2J6THY0"/>
<evidence type="ECO:0000313" key="2">
    <source>
        <dbReference type="EMBL" id="PMD62629.1"/>
    </source>
</evidence>
<gene>
    <name evidence="2" type="ORF">K444DRAFT_627530</name>
</gene>
<dbReference type="InParanoid" id="A0A2J6THY0"/>
<reference evidence="2 3" key="1">
    <citation type="submission" date="2016-04" db="EMBL/GenBank/DDBJ databases">
        <title>A degradative enzymes factory behind the ericoid mycorrhizal symbiosis.</title>
        <authorList>
            <consortium name="DOE Joint Genome Institute"/>
            <person name="Martino E."/>
            <person name="Morin E."/>
            <person name="Grelet G."/>
            <person name="Kuo A."/>
            <person name="Kohler A."/>
            <person name="Daghino S."/>
            <person name="Barry K."/>
            <person name="Choi C."/>
            <person name="Cichocki N."/>
            <person name="Clum A."/>
            <person name="Copeland A."/>
            <person name="Hainaut M."/>
            <person name="Haridas S."/>
            <person name="Labutti K."/>
            <person name="Lindquist E."/>
            <person name="Lipzen A."/>
            <person name="Khouja H.-R."/>
            <person name="Murat C."/>
            <person name="Ohm R."/>
            <person name="Olson A."/>
            <person name="Spatafora J."/>
            <person name="Veneault-Fourrey C."/>
            <person name="Henrissat B."/>
            <person name="Grigoriev I."/>
            <person name="Martin F."/>
            <person name="Perotto S."/>
        </authorList>
    </citation>
    <scope>NUCLEOTIDE SEQUENCE [LARGE SCALE GENOMIC DNA]</scope>
    <source>
        <strain evidence="2 3">E</strain>
    </source>
</reference>
<organism evidence="2 3">
    <name type="scientific">Hyaloscypha bicolor E</name>
    <dbReference type="NCBI Taxonomy" id="1095630"/>
    <lineage>
        <taxon>Eukaryota</taxon>
        <taxon>Fungi</taxon>
        <taxon>Dikarya</taxon>
        <taxon>Ascomycota</taxon>
        <taxon>Pezizomycotina</taxon>
        <taxon>Leotiomycetes</taxon>
        <taxon>Helotiales</taxon>
        <taxon>Hyaloscyphaceae</taxon>
        <taxon>Hyaloscypha</taxon>
        <taxon>Hyaloscypha bicolor</taxon>
    </lineage>
</organism>
<name>A0A2J6THY0_9HELO</name>
<proteinExistence type="predicted"/>